<dbReference type="AlphaFoldDB" id="A0A4Q0PJG0"/>
<dbReference type="Proteomes" id="UP000290608">
    <property type="component" value="Unassembled WGS sequence"/>
</dbReference>
<evidence type="ECO:0000313" key="2">
    <source>
        <dbReference type="Proteomes" id="UP000290608"/>
    </source>
</evidence>
<comment type="caution">
    <text evidence="1">The sequence shown here is derived from an EMBL/GenBank/DDBJ whole genome shotgun (WGS) entry which is preliminary data.</text>
</comment>
<reference evidence="1 2" key="1">
    <citation type="submission" date="2018-07" db="EMBL/GenBank/DDBJ databases">
        <title>Leeuwenhoekiella genomics.</title>
        <authorList>
            <person name="Tahon G."/>
            <person name="Willems A."/>
        </authorList>
    </citation>
    <scope>NUCLEOTIDE SEQUENCE [LARGE SCALE GENOMIC DNA]</scope>
    <source>
        <strain evidence="1 2">LMG 1345</strain>
    </source>
</reference>
<evidence type="ECO:0000313" key="1">
    <source>
        <dbReference type="EMBL" id="RXG27605.1"/>
    </source>
</evidence>
<gene>
    <name evidence="1" type="ORF">DSL99_2829</name>
</gene>
<dbReference type="STRING" id="1122159.SAMN02745246_03122"/>
<protein>
    <submittedName>
        <fullName evidence="1">Uncharacterized protein</fullName>
    </submittedName>
</protein>
<accession>A0A4Q0PJG0</accession>
<proteinExistence type="predicted"/>
<sequence>MNLLIKVSTILILFFMNPPSDPILVDESSAVPCYQLDTTNWHSWGGTPYLWSSNGYSYMEPCFNFTGSTWSISSSINTYKQIERRTVYVDYETSGPIASWVTLYEYDGTSGATLTHSFTPPNPADVSFLAYTSDVIYTDGSQEVFTLHISPN</sequence>
<name>A0A4Q0PJG0_9FLAO</name>
<organism evidence="1 2">
    <name type="scientific">Leeuwenhoekiella marinoflava</name>
    <dbReference type="NCBI Taxonomy" id="988"/>
    <lineage>
        <taxon>Bacteria</taxon>
        <taxon>Pseudomonadati</taxon>
        <taxon>Bacteroidota</taxon>
        <taxon>Flavobacteriia</taxon>
        <taxon>Flavobacteriales</taxon>
        <taxon>Flavobacteriaceae</taxon>
        <taxon>Leeuwenhoekiella</taxon>
    </lineage>
</organism>
<dbReference type="EMBL" id="QOVL01000014">
    <property type="protein sequence ID" value="RXG27605.1"/>
    <property type="molecule type" value="Genomic_DNA"/>
</dbReference>